<protein>
    <submittedName>
        <fullName evidence="1">Uncharacterized protein</fullName>
    </submittedName>
</protein>
<dbReference type="AlphaFoldDB" id="A0A8J6M4V6"/>
<keyword evidence="2" id="KW-1185">Reference proteome</keyword>
<name>A0A8J6M4V6_9ALTE</name>
<reference evidence="1" key="2">
    <citation type="submission" date="2020-08" db="EMBL/GenBank/DDBJ databases">
        <authorList>
            <person name="Lai Q."/>
        </authorList>
    </citation>
    <scope>NUCLEOTIDE SEQUENCE</scope>
    <source>
        <strain evidence="1">S27-2</strain>
    </source>
</reference>
<evidence type="ECO:0000313" key="2">
    <source>
        <dbReference type="Proteomes" id="UP000601768"/>
    </source>
</evidence>
<dbReference type="EMBL" id="JACNEP010000007">
    <property type="protein sequence ID" value="MBC3766281.1"/>
    <property type="molecule type" value="Genomic_DNA"/>
</dbReference>
<proteinExistence type="predicted"/>
<dbReference type="RefSeq" id="WP_186506811.1">
    <property type="nucleotide sequence ID" value="NZ_JACNEP010000007.1"/>
</dbReference>
<accession>A0A8J6M4V6</accession>
<reference evidence="1" key="1">
    <citation type="journal article" date="2018" name="Int. J. Syst. Evol. Microbiol.">
        <title>Neptunicella marina gen. nov., sp. nov., isolated from surface seawater.</title>
        <authorList>
            <person name="Liu X."/>
            <person name="Lai Q."/>
            <person name="Du Y."/>
            <person name="Zhang X."/>
            <person name="Liu Z."/>
            <person name="Sun F."/>
            <person name="Shao Z."/>
        </authorList>
    </citation>
    <scope>NUCLEOTIDE SEQUENCE</scope>
    <source>
        <strain evidence="1">S27-2</strain>
    </source>
</reference>
<organism evidence="1 2">
    <name type="scientific">Neptunicella marina</name>
    <dbReference type="NCBI Taxonomy" id="2125989"/>
    <lineage>
        <taxon>Bacteria</taxon>
        <taxon>Pseudomonadati</taxon>
        <taxon>Pseudomonadota</taxon>
        <taxon>Gammaproteobacteria</taxon>
        <taxon>Alteromonadales</taxon>
        <taxon>Alteromonadaceae</taxon>
        <taxon>Neptunicella</taxon>
    </lineage>
</organism>
<sequence length="124" mass="13867">MSVTFDKTKLLSNIKRQTLRLERRLNLPKNQAHELLANHFYNEIAIADVRRKISNGNYEGRIFLAAVSPDASKEILEKFVESFGEIVVSLSQSSICETGEIGINDLVLEVFSLDSEVITGIGKN</sequence>
<comment type="caution">
    <text evidence="1">The sequence shown here is derived from an EMBL/GenBank/DDBJ whole genome shotgun (WGS) entry which is preliminary data.</text>
</comment>
<dbReference type="Proteomes" id="UP000601768">
    <property type="component" value="Unassembled WGS sequence"/>
</dbReference>
<evidence type="ECO:0000313" key="1">
    <source>
        <dbReference type="EMBL" id="MBC3766281.1"/>
    </source>
</evidence>
<gene>
    <name evidence="1" type="ORF">H8B19_10345</name>
</gene>